<feature type="domain" description="HTH lacI-type" evidence="4">
    <location>
        <begin position="3"/>
        <end position="57"/>
    </location>
</feature>
<dbReference type="SUPFAM" id="SSF53822">
    <property type="entry name" value="Periplasmic binding protein-like I"/>
    <property type="match status" value="1"/>
</dbReference>
<dbReference type="Gene3D" id="3.40.50.2300">
    <property type="match status" value="2"/>
</dbReference>
<dbReference type="AlphaFoldDB" id="A0A4Q0T5Z0"/>
<evidence type="ECO:0000313" key="5">
    <source>
        <dbReference type="EMBL" id="RXH58040.1"/>
    </source>
</evidence>
<comment type="caution">
    <text evidence="5">The sequence shown here is derived from an EMBL/GenBank/DDBJ whole genome shotgun (WGS) entry which is preliminary data.</text>
</comment>
<reference evidence="5 6" key="1">
    <citation type="submission" date="2018-11" db="EMBL/GenBank/DDBJ databases">
        <authorList>
            <person name="Mardanov A.V."/>
            <person name="Ravin N.V."/>
            <person name="Dedysh S.N."/>
        </authorList>
    </citation>
    <scope>NUCLEOTIDE SEQUENCE [LARGE SCALE GENOMIC DNA]</scope>
    <source>
        <strain evidence="5 6">AF10</strain>
    </source>
</reference>
<evidence type="ECO:0000256" key="3">
    <source>
        <dbReference type="ARBA" id="ARBA00023163"/>
    </source>
</evidence>
<dbReference type="Proteomes" id="UP000289437">
    <property type="component" value="Unassembled WGS sequence"/>
</dbReference>
<proteinExistence type="predicted"/>
<organism evidence="5 6">
    <name type="scientific">Granulicella sibirica</name>
    <dbReference type="NCBI Taxonomy" id="2479048"/>
    <lineage>
        <taxon>Bacteria</taxon>
        <taxon>Pseudomonadati</taxon>
        <taxon>Acidobacteriota</taxon>
        <taxon>Terriglobia</taxon>
        <taxon>Terriglobales</taxon>
        <taxon>Acidobacteriaceae</taxon>
        <taxon>Granulicella</taxon>
    </lineage>
</organism>
<dbReference type="SMART" id="SM00354">
    <property type="entry name" value="HTH_LACI"/>
    <property type="match status" value="1"/>
</dbReference>
<evidence type="ECO:0000313" key="6">
    <source>
        <dbReference type="Proteomes" id="UP000289437"/>
    </source>
</evidence>
<dbReference type="PANTHER" id="PTHR30146">
    <property type="entry name" value="LACI-RELATED TRANSCRIPTIONAL REPRESSOR"/>
    <property type="match status" value="1"/>
</dbReference>
<gene>
    <name evidence="5" type="ORF">GRAN_1350</name>
</gene>
<dbReference type="InterPro" id="IPR000843">
    <property type="entry name" value="HTH_LacI"/>
</dbReference>
<dbReference type="Gene3D" id="1.10.260.40">
    <property type="entry name" value="lambda repressor-like DNA-binding domains"/>
    <property type="match status" value="1"/>
</dbReference>
<dbReference type="Pfam" id="PF00356">
    <property type="entry name" value="LacI"/>
    <property type="match status" value="1"/>
</dbReference>
<dbReference type="RefSeq" id="WP_128912115.1">
    <property type="nucleotide sequence ID" value="NZ_RDSM01000001.1"/>
</dbReference>
<dbReference type="PANTHER" id="PTHR30146:SF109">
    <property type="entry name" value="HTH-TYPE TRANSCRIPTIONAL REGULATOR GALS"/>
    <property type="match status" value="1"/>
</dbReference>
<sequence length="336" mass="36551">MAVRLKDIAQDLGVSTVTVSKVLRGNPDIGERTRALVLKRMQELNYRPNMLARGLASGRSFAVGLVVPDLVHPFFGEFAKAIGGLLRQHGLALVLASSEEDPEVERQEIHTLLSRGVDVLIVASCQPEPFDVELFREHKTPFLLVDRNFPSLDANFVGSDDVKVGELATQHLIEIGRKRIAHIGGQGMSPSVNRLRGYQDALAAAGLVVRPELIVTRDRFEETGDSAGYQAMQELLARTPRPDAVFCYNDLSAIGAMKATMDAGLRIPEDIAFVGCGNLRYAEYLKVPLTSIDHSTQQMGERAAQLALHLATTPSAPIQAILTPPKLVVRQSSVAS</sequence>
<reference evidence="6" key="2">
    <citation type="submission" date="2019-02" db="EMBL/GenBank/DDBJ databases">
        <title>Granulicella sibirica sp. nov., a psychrotolerant acidobacterium isolated from an organic soil layer in forested tundra, West Siberia.</title>
        <authorList>
            <person name="Oshkin I.Y."/>
            <person name="Kulichevskaya I.S."/>
            <person name="Rijpstra W.I.C."/>
            <person name="Sinninghe Damste J.S."/>
            <person name="Rakitin A.L."/>
            <person name="Ravin N.V."/>
            <person name="Dedysh S.N."/>
        </authorList>
    </citation>
    <scope>NUCLEOTIDE SEQUENCE [LARGE SCALE GENOMIC DNA]</scope>
    <source>
        <strain evidence="6">AF10</strain>
    </source>
</reference>
<dbReference type="OrthoDB" id="9784962at2"/>
<dbReference type="InterPro" id="IPR046335">
    <property type="entry name" value="LacI/GalR-like_sensor"/>
</dbReference>
<keyword evidence="6" id="KW-1185">Reference proteome</keyword>
<dbReference type="EMBL" id="RDSM01000001">
    <property type="protein sequence ID" value="RXH58040.1"/>
    <property type="molecule type" value="Genomic_DNA"/>
</dbReference>
<protein>
    <submittedName>
        <fullName evidence="5">Ribose operon repressor</fullName>
    </submittedName>
</protein>
<dbReference type="SUPFAM" id="SSF47413">
    <property type="entry name" value="lambda repressor-like DNA-binding domains"/>
    <property type="match status" value="1"/>
</dbReference>
<evidence type="ECO:0000256" key="1">
    <source>
        <dbReference type="ARBA" id="ARBA00023015"/>
    </source>
</evidence>
<keyword evidence="2" id="KW-0238">DNA-binding</keyword>
<keyword evidence="3" id="KW-0804">Transcription</keyword>
<dbReference type="InterPro" id="IPR010982">
    <property type="entry name" value="Lambda_DNA-bd_dom_sf"/>
</dbReference>
<dbReference type="InterPro" id="IPR028082">
    <property type="entry name" value="Peripla_BP_I"/>
</dbReference>
<dbReference type="Pfam" id="PF13377">
    <property type="entry name" value="Peripla_BP_3"/>
    <property type="match status" value="1"/>
</dbReference>
<keyword evidence="1" id="KW-0805">Transcription regulation</keyword>
<evidence type="ECO:0000256" key="2">
    <source>
        <dbReference type="ARBA" id="ARBA00023125"/>
    </source>
</evidence>
<evidence type="ECO:0000259" key="4">
    <source>
        <dbReference type="PROSITE" id="PS50932"/>
    </source>
</evidence>
<dbReference type="PROSITE" id="PS50932">
    <property type="entry name" value="HTH_LACI_2"/>
    <property type="match status" value="1"/>
</dbReference>
<dbReference type="CDD" id="cd01392">
    <property type="entry name" value="HTH_LacI"/>
    <property type="match status" value="1"/>
</dbReference>
<accession>A0A4Q0T5Z0</accession>
<dbReference type="GO" id="GO:0000976">
    <property type="term" value="F:transcription cis-regulatory region binding"/>
    <property type="evidence" value="ECO:0007669"/>
    <property type="project" value="TreeGrafter"/>
</dbReference>
<dbReference type="CDD" id="cd06267">
    <property type="entry name" value="PBP1_LacI_sugar_binding-like"/>
    <property type="match status" value="1"/>
</dbReference>
<dbReference type="GO" id="GO:0003700">
    <property type="term" value="F:DNA-binding transcription factor activity"/>
    <property type="evidence" value="ECO:0007669"/>
    <property type="project" value="TreeGrafter"/>
</dbReference>
<name>A0A4Q0T5Z0_9BACT</name>